<keyword evidence="1" id="KW-0472">Membrane</keyword>
<gene>
    <name evidence="2" type="ORF">WAZ07_10125</name>
</gene>
<dbReference type="PANTHER" id="PTHR34980">
    <property type="entry name" value="INNER MEMBRANE PROTEIN-RELATED-RELATED"/>
    <property type="match status" value="1"/>
</dbReference>
<evidence type="ECO:0000313" key="2">
    <source>
        <dbReference type="EMBL" id="MEI4801680.1"/>
    </source>
</evidence>
<accession>A0ABU8FJ43</accession>
<sequence>MQWYLKVLKNYVGFRGRARRKEYWMFFLIHVIVFCVLAFLGEVVSKTFLSIAGMYVIAMTLPMLAVRARRLHDTGKTGWLQLLSFIPIIGRIVLLIFFCQNSQEDDNKYGPNPKFDGKC</sequence>
<protein>
    <submittedName>
        <fullName evidence="2">DUF805 domain-containing protein</fullName>
    </submittedName>
</protein>
<reference evidence="2 3" key="1">
    <citation type="submission" date="2024-01" db="EMBL/GenBank/DDBJ databases">
        <title>Seven novel Bacillus-like species.</title>
        <authorList>
            <person name="Liu G."/>
        </authorList>
    </citation>
    <scope>NUCLEOTIDE SEQUENCE [LARGE SCALE GENOMIC DNA]</scope>
    <source>
        <strain evidence="2 3">FJAT-51639</strain>
    </source>
</reference>
<feature type="transmembrane region" description="Helical" evidence="1">
    <location>
        <begin position="23"/>
        <end position="41"/>
    </location>
</feature>
<evidence type="ECO:0000313" key="3">
    <source>
        <dbReference type="Proteomes" id="UP001372526"/>
    </source>
</evidence>
<dbReference type="PANTHER" id="PTHR34980:SF2">
    <property type="entry name" value="INNER MEMBRANE PROTEIN YHAH-RELATED"/>
    <property type="match status" value="1"/>
</dbReference>
<name>A0ABU8FJ43_9BACI</name>
<comment type="caution">
    <text evidence="2">The sequence shown here is derived from an EMBL/GenBank/DDBJ whole genome shotgun (WGS) entry which is preliminary data.</text>
</comment>
<keyword evidence="1" id="KW-1133">Transmembrane helix</keyword>
<evidence type="ECO:0000256" key="1">
    <source>
        <dbReference type="SAM" id="Phobius"/>
    </source>
</evidence>
<dbReference type="EMBL" id="JBAWSX010000004">
    <property type="protein sequence ID" value="MEI4801680.1"/>
    <property type="molecule type" value="Genomic_DNA"/>
</dbReference>
<feature type="transmembrane region" description="Helical" evidence="1">
    <location>
        <begin position="78"/>
        <end position="98"/>
    </location>
</feature>
<proteinExistence type="predicted"/>
<keyword evidence="1" id="KW-0812">Transmembrane</keyword>
<dbReference type="InterPro" id="IPR008523">
    <property type="entry name" value="DUF805"/>
</dbReference>
<organism evidence="2 3">
    <name type="scientific">Bacillus bruguierae</name>
    <dbReference type="NCBI Taxonomy" id="3127667"/>
    <lineage>
        <taxon>Bacteria</taxon>
        <taxon>Bacillati</taxon>
        <taxon>Bacillota</taxon>
        <taxon>Bacilli</taxon>
        <taxon>Bacillales</taxon>
        <taxon>Bacillaceae</taxon>
        <taxon>Bacillus</taxon>
    </lineage>
</organism>
<dbReference type="Pfam" id="PF05656">
    <property type="entry name" value="DUF805"/>
    <property type="match status" value="1"/>
</dbReference>
<dbReference type="RefSeq" id="WP_090918331.1">
    <property type="nucleotide sequence ID" value="NZ_JBAWSX010000004.1"/>
</dbReference>
<feature type="transmembrane region" description="Helical" evidence="1">
    <location>
        <begin position="47"/>
        <end position="66"/>
    </location>
</feature>
<keyword evidence="3" id="KW-1185">Reference proteome</keyword>
<dbReference type="Proteomes" id="UP001372526">
    <property type="component" value="Unassembled WGS sequence"/>
</dbReference>